<dbReference type="Gene3D" id="1.10.630.10">
    <property type="entry name" value="Cytochrome P450"/>
    <property type="match status" value="1"/>
</dbReference>
<comment type="similarity">
    <text evidence="1 5">Belongs to the cytochrome P450 family.</text>
</comment>
<dbReference type="GO" id="GO:0020037">
    <property type="term" value="F:heme binding"/>
    <property type="evidence" value="ECO:0007669"/>
    <property type="project" value="InterPro"/>
</dbReference>
<dbReference type="SUPFAM" id="SSF48264">
    <property type="entry name" value="Cytochrome P450"/>
    <property type="match status" value="1"/>
</dbReference>
<dbReference type="GO" id="GO:0004497">
    <property type="term" value="F:monooxygenase activity"/>
    <property type="evidence" value="ECO:0007669"/>
    <property type="project" value="UniProtKB-KW"/>
</dbReference>
<protein>
    <submittedName>
        <fullName evidence="7">Cytochrome P450, family 71, subfamily A, polypeptide 22</fullName>
    </submittedName>
</protein>
<dbReference type="FunFam" id="1.10.630.10:FF:000011">
    <property type="entry name" value="Cytochrome P450 83B1"/>
    <property type="match status" value="1"/>
</dbReference>
<evidence type="ECO:0000313" key="7">
    <source>
        <dbReference type="EMBL" id="GMI67358.1"/>
    </source>
</evidence>
<dbReference type="PRINTS" id="PR00385">
    <property type="entry name" value="P450"/>
</dbReference>
<evidence type="ECO:0000256" key="5">
    <source>
        <dbReference type="RuleBase" id="RU000461"/>
    </source>
</evidence>
<feature type="binding site" description="axial binding residue" evidence="4">
    <location>
        <position position="447"/>
    </location>
    <ligand>
        <name>heme</name>
        <dbReference type="ChEBI" id="CHEBI:30413"/>
    </ligand>
    <ligandPart>
        <name>Fe</name>
        <dbReference type="ChEBI" id="CHEBI:18248"/>
    </ligandPart>
</feature>
<comment type="caution">
    <text evidence="7">The sequence shown here is derived from an EMBL/GenBank/DDBJ whole genome shotgun (WGS) entry which is preliminary data.</text>
</comment>
<keyword evidence="2 4" id="KW-0479">Metal-binding</keyword>
<name>A0A9W7GZ66_HIBTR</name>
<dbReference type="GO" id="GO:0005506">
    <property type="term" value="F:iron ion binding"/>
    <property type="evidence" value="ECO:0007669"/>
    <property type="project" value="InterPro"/>
</dbReference>
<dbReference type="Proteomes" id="UP001165190">
    <property type="component" value="Unassembled WGS sequence"/>
</dbReference>
<gene>
    <name evidence="7" type="ORF">HRI_000405100</name>
</gene>
<feature type="transmembrane region" description="Helical" evidence="6">
    <location>
        <begin position="6"/>
        <end position="23"/>
    </location>
</feature>
<evidence type="ECO:0000256" key="1">
    <source>
        <dbReference type="ARBA" id="ARBA00010617"/>
    </source>
</evidence>
<dbReference type="PANTHER" id="PTHR47955">
    <property type="entry name" value="CYTOCHROME P450 FAMILY 71 PROTEIN"/>
    <property type="match status" value="1"/>
</dbReference>
<keyword evidence="5" id="KW-0503">Monooxygenase</keyword>
<dbReference type="GO" id="GO:0016705">
    <property type="term" value="F:oxidoreductase activity, acting on paired donors, with incorporation or reduction of molecular oxygen"/>
    <property type="evidence" value="ECO:0007669"/>
    <property type="project" value="InterPro"/>
</dbReference>
<dbReference type="InterPro" id="IPR036396">
    <property type="entry name" value="Cyt_P450_sf"/>
</dbReference>
<dbReference type="Pfam" id="PF00067">
    <property type="entry name" value="p450"/>
    <property type="match status" value="1"/>
</dbReference>
<evidence type="ECO:0000256" key="4">
    <source>
        <dbReference type="PIRSR" id="PIRSR602401-1"/>
    </source>
</evidence>
<accession>A0A9W7GZ66</accession>
<dbReference type="InterPro" id="IPR001128">
    <property type="entry name" value="Cyt_P450"/>
</dbReference>
<keyword evidence="8" id="KW-1185">Reference proteome</keyword>
<dbReference type="PROSITE" id="PS00086">
    <property type="entry name" value="CYTOCHROME_P450"/>
    <property type="match status" value="1"/>
</dbReference>
<keyword evidence="6" id="KW-1133">Transmembrane helix</keyword>
<evidence type="ECO:0000256" key="2">
    <source>
        <dbReference type="ARBA" id="ARBA00022723"/>
    </source>
</evidence>
<keyword evidence="5" id="KW-0560">Oxidoreductase</keyword>
<dbReference type="AlphaFoldDB" id="A0A9W7GZ66"/>
<evidence type="ECO:0000256" key="3">
    <source>
        <dbReference type="ARBA" id="ARBA00023004"/>
    </source>
</evidence>
<proteinExistence type="inferred from homology"/>
<sequence>MAELSPLFPIPLLILIFSILIWLKLAKRNNNLRLPPSPPKLPIIGNIHQLGKLPHRSLRDLSSKYGPLLLLRLGHNPTLLVSSADIVKEIVKNHDAVFSNRPKTTAADILLYGCKDLGFAPYGEYWKQVKKISVLELFSHKRVQSFQFVRDEEVGVIIDKIRGACRKGESINLSEMLVFVSNNIVSRCVIGRKTEEDDGTCSKFGLLAKRLMVLLTSFCAGDMFPYLRWLDMLTGLVPNLKALSGELDAYLDQIIEEHEASKSNNGGAAAANKKDFVSIIFQLQKDGMLDMDLTQDNIKAILLDMFLAGTDTTASTAEWLMAELLKHPEAMKKLQQEVRDVVGKKSKVETEDIGKMNYLKCVLKETLRLHPVAPLLLPRQTSASVELGGYDVPSNTTVLINAWAIQRDPEWWENPEEFMPERFENSGVDLKGEDFRFIPFGLGRRSCPGLSFGVASIEYMVANLVYCFDWKLADGGIPENLDMSEVYGIAVNRKTPLHVLPVSQRDCVKNES</sequence>
<dbReference type="OrthoDB" id="1470350at2759"/>
<keyword evidence="6" id="KW-0812">Transmembrane</keyword>
<dbReference type="PANTHER" id="PTHR47955:SF15">
    <property type="entry name" value="CYTOCHROME P450 71A2-LIKE"/>
    <property type="match status" value="1"/>
</dbReference>
<keyword evidence="3 4" id="KW-0408">Iron</keyword>
<reference evidence="7" key="1">
    <citation type="submission" date="2023-05" db="EMBL/GenBank/DDBJ databases">
        <title>Genome and transcriptome analyses reveal genes involved in the formation of fine ridges on petal epidermal cells in Hibiscus trionum.</title>
        <authorList>
            <person name="Koshimizu S."/>
            <person name="Masuda S."/>
            <person name="Ishii T."/>
            <person name="Shirasu K."/>
            <person name="Hoshino A."/>
            <person name="Arita M."/>
        </authorList>
    </citation>
    <scope>NUCLEOTIDE SEQUENCE</scope>
    <source>
        <strain evidence="7">Hamamatsu line</strain>
    </source>
</reference>
<keyword evidence="4 5" id="KW-0349">Heme</keyword>
<dbReference type="CDD" id="cd11072">
    <property type="entry name" value="CYP71-like"/>
    <property type="match status" value="1"/>
</dbReference>
<dbReference type="InterPro" id="IPR017972">
    <property type="entry name" value="Cyt_P450_CS"/>
</dbReference>
<dbReference type="PRINTS" id="PR00463">
    <property type="entry name" value="EP450I"/>
</dbReference>
<evidence type="ECO:0000313" key="8">
    <source>
        <dbReference type="Proteomes" id="UP001165190"/>
    </source>
</evidence>
<evidence type="ECO:0000256" key="6">
    <source>
        <dbReference type="SAM" id="Phobius"/>
    </source>
</evidence>
<keyword evidence="6" id="KW-0472">Membrane</keyword>
<comment type="cofactor">
    <cofactor evidence="4">
        <name>heme</name>
        <dbReference type="ChEBI" id="CHEBI:30413"/>
    </cofactor>
</comment>
<dbReference type="EMBL" id="BSYR01000004">
    <property type="protein sequence ID" value="GMI67358.1"/>
    <property type="molecule type" value="Genomic_DNA"/>
</dbReference>
<dbReference type="InterPro" id="IPR002401">
    <property type="entry name" value="Cyt_P450_E_grp-I"/>
</dbReference>
<organism evidence="7 8">
    <name type="scientific">Hibiscus trionum</name>
    <name type="common">Flower of an hour</name>
    <dbReference type="NCBI Taxonomy" id="183268"/>
    <lineage>
        <taxon>Eukaryota</taxon>
        <taxon>Viridiplantae</taxon>
        <taxon>Streptophyta</taxon>
        <taxon>Embryophyta</taxon>
        <taxon>Tracheophyta</taxon>
        <taxon>Spermatophyta</taxon>
        <taxon>Magnoliopsida</taxon>
        <taxon>eudicotyledons</taxon>
        <taxon>Gunneridae</taxon>
        <taxon>Pentapetalae</taxon>
        <taxon>rosids</taxon>
        <taxon>malvids</taxon>
        <taxon>Malvales</taxon>
        <taxon>Malvaceae</taxon>
        <taxon>Malvoideae</taxon>
        <taxon>Hibiscus</taxon>
    </lineage>
</organism>